<dbReference type="EMBL" id="SSFD01000304">
    <property type="protein sequence ID" value="TXH80638.1"/>
    <property type="molecule type" value="Genomic_DNA"/>
</dbReference>
<name>A0A5C7S9R3_THASP</name>
<dbReference type="InterPro" id="IPR029024">
    <property type="entry name" value="TerB-like"/>
</dbReference>
<dbReference type="Proteomes" id="UP000321192">
    <property type="component" value="Unassembled WGS sequence"/>
</dbReference>
<feature type="region of interest" description="Disordered" evidence="1">
    <location>
        <begin position="132"/>
        <end position="151"/>
    </location>
</feature>
<dbReference type="RefSeq" id="WP_276661086.1">
    <property type="nucleotide sequence ID" value="NZ_SSFD01000304.1"/>
</dbReference>
<evidence type="ECO:0000313" key="4">
    <source>
        <dbReference type="Proteomes" id="UP000321192"/>
    </source>
</evidence>
<dbReference type="CDD" id="cd07177">
    <property type="entry name" value="terB_like"/>
    <property type="match status" value="1"/>
</dbReference>
<gene>
    <name evidence="3" type="ORF">E6Q80_18345</name>
</gene>
<evidence type="ECO:0000313" key="3">
    <source>
        <dbReference type="EMBL" id="TXH80638.1"/>
    </source>
</evidence>
<dbReference type="SUPFAM" id="SSF158682">
    <property type="entry name" value="TerB-like"/>
    <property type="match status" value="1"/>
</dbReference>
<dbReference type="AlphaFoldDB" id="A0A5C7S9R3"/>
<dbReference type="Pfam" id="PF05099">
    <property type="entry name" value="TerB"/>
    <property type="match status" value="1"/>
</dbReference>
<feature type="domain" description="Co-chaperone DjlA N-terminal" evidence="2">
    <location>
        <begin position="10"/>
        <end position="112"/>
    </location>
</feature>
<dbReference type="Gene3D" id="1.10.3680.10">
    <property type="entry name" value="TerB-like"/>
    <property type="match status" value="2"/>
</dbReference>
<dbReference type="InterPro" id="IPR007791">
    <property type="entry name" value="DjlA_N"/>
</dbReference>
<comment type="caution">
    <text evidence="3">The sequence shown here is derived from an EMBL/GenBank/DDBJ whole genome shotgun (WGS) entry which is preliminary data.</text>
</comment>
<protein>
    <submittedName>
        <fullName evidence="3">GTPase</fullName>
    </submittedName>
</protein>
<evidence type="ECO:0000256" key="1">
    <source>
        <dbReference type="SAM" id="MobiDB-lite"/>
    </source>
</evidence>
<organism evidence="3 4">
    <name type="scientific">Thauera aminoaromatica</name>
    <dbReference type="NCBI Taxonomy" id="164330"/>
    <lineage>
        <taxon>Bacteria</taxon>
        <taxon>Pseudomonadati</taxon>
        <taxon>Pseudomonadota</taxon>
        <taxon>Betaproteobacteria</taxon>
        <taxon>Rhodocyclales</taxon>
        <taxon>Zoogloeaceae</taxon>
        <taxon>Thauera</taxon>
    </lineage>
</organism>
<reference evidence="3 4" key="1">
    <citation type="submission" date="2018-09" db="EMBL/GenBank/DDBJ databases">
        <title>Metagenome Assembled Genomes from an Advanced Water Purification Facility.</title>
        <authorList>
            <person name="Stamps B.W."/>
            <person name="Spear J.R."/>
        </authorList>
    </citation>
    <scope>NUCLEOTIDE SEQUENCE [LARGE SCALE GENOMIC DNA]</scope>
    <source>
        <strain evidence="3">Bin_27_1</strain>
    </source>
</reference>
<evidence type="ECO:0000259" key="2">
    <source>
        <dbReference type="Pfam" id="PF05099"/>
    </source>
</evidence>
<accession>A0A5C7S9R3</accession>
<proteinExistence type="predicted"/>
<sequence>MNLNPQQARSLVAICLHAAFADGHQGAVERDHVRKVAESLGREAEIDFIALYQDVLLGRVGLEAAVAGLGEANLRQLAFELAVGVCEADGGLDAREKDFLERLSGLLELSRPAADAFVREAEALGQAPADGPLASLPGLGEDEPAAAPSAAAAPDAAALDRTILNASILNGALELLPQSMASMAIIPLQLRLVYRIGQAHGYELDRGHIKDFLAAAGVGLTGQYVEQFGRRLIGGLLGKVLGGAGRAVGSQATGSAFSFATTWAIGKVAVQYYGGGRTVDGDALRQAFAGLFEQAKAMQERYAPEIAQRARTLDLKRLTDELRR</sequence>